<comment type="caution">
    <text evidence="6">The sequence shown here is derived from an EMBL/GenBank/DDBJ whole genome shotgun (WGS) entry which is preliminary data.</text>
</comment>
<evidence type="ECO:0000256" key="3">
    <source>
        <dbReference type="ARBA" id="ARBA00022448"/>
    </source>
</evidence>
<dbReference type="GO" id="GO:0000972">
    <property type="term" value="P:transcription-dependent tethering of RNA polymerase II gene DNA at nuclear periphery"/>
    <property type="evidence" value="ECO:0007669"/>
    <property type="project" value="TreeGrafter"/>
</dbReference>
<evidence type="ECO:0000256" key="4">
    <source>
        <dbReference type="ARBA" id="ARBA00023242"/>
    </source>
</evidence>
<proteinExistence type="inferred from homology"/>
<sequence>MRLISLKLSVPVFVNKHSQLSCRFSLDGDWVWVIYMRQCFTWSAREENVAVCYTLSLPRCGLSYNADLVYMLPPAAVQGDLSSDAEKSPSCICISPEGAICYWELASQSSKFTEAFIDTKHDVCQALNWIPETRSCVVATASGSFYILKFPENILNKTAAPVLLTKSTNNVLSGVVRRVSSFFTFTNEYNETYKRSWATDSKGDGVCEFLGLTSHSLHSWTINGNDLHFSLKWMIKINGDNLIGPHSNLLMQGENLVSLNGQLANEAALIKIDVQDMAIYGKQLAILSHARLVESEIKKIVISIFSMNSEQSASLSRIIVHDSHFVNELPTRLLCSKYLCRGVMLSEHCVWNLENVDLWRSFNEAVIGGGELGDRLVLLVASTGFHMLEFGREQQNMRYNTTENMIRRLTIANERQLEKMARDSQLFPRFHASFLYFLGRRYEKCEDLMKKAIQNDSREKDLLDLQYSMCRLILDTDQFVVCLNDSFEPAFSLPSVLQAKGKALEHFADFLDWNIVHRTIPRRATAMCLVMSSLGLVESALVLNENNTNEASERMCTSAFHSIISESDEDSTMTDTFIKDQFFQRITNMRHFINALVTVEEHQLQHSLTLDVDEIELLCCNSRLLLTVSEAMLSKQHEALDAYPAPDLFLKNFYSKMVASNDKDIQTPLQYHFRLCQQFVQEQEDDPSDRLKNELVAIAELVLSDQQRTRRYLKKNGLLEQAAKIVWDTPESTAHEMLLALYCMGKTKEAIELAEKYRVFNMLAELCNRKGDMFLLHGLEKKYHKDGFGDAITKHCQQNQDFDILTEYALRNENFDIKPKREWLIGWYVHWRNKDYTECARWLINLAFREEDYQKRRQTVVSLAKLVLHLNTDNSDTAELKKRIEALDYLEVCQKELFEQMKNNEMEINLEKALSAPEIVLKLANCCGNADPASFARVFIVISTMIKVSSVHDLLEETDHAIVMAWFSVVKLTTWPKDKTFSEDVLFKMRNSLISNVLQMLITREPMVDMNKLFKNVDALLSFPEFLNWACENEIWETTNQYLTSMRDEMSYRKVDEPEKLNHLICEVVKSGFSLTTSVGRSSTQVSSSNSDSSPYDSLRTRSPIRSPSHLVFSTTSSCINLKHIAINAIPKSKYNEQMINFSSEPLSKDFPGTMSPNP</sequence>
<dbReference type="PANTHER" id="PTHR13405:SF11">
    <property type="entry name" value="NUCLEAR PORE COMPLEX PROTEIN NUP133"/>
    <property type="match status" value="1"/>
</dbReference>
<dbReference type="EMBL" id="JYDR01000182">
    <property type="protein sequence ID" value="KRY66104.1"/>
    <property type="molecule type" value="Genomic_DNA"/>
</dbReference>
<dbReference type="GO" id="GO:0031080">
    <property type="term" value="C:nuclear pore outer ring"/>
    <property type="evidence" value="ECO:0007669"/>
    <property type="project" value="TreeGrafter"/>
</dbReference>
<protein>
    <submittedName>
        <fullName evidence="6">Nuclear pore complex protein</fullName>
    </submittedName>
</protein>
<evidence type="ECO:0000256" key="1">
    <source>
        <dbReference type="ARBA" id="ARBA00004123"/>
    </source>
</evidence>
<evidence type="ECO:0000313" key="6">
    <source>
        <dbReference type="EMBL" id="KRY66104.1"/>
    </source>
</evidence>
<dbReference type="InterPro" id="IPR015943">
    <property type="entry name" value="WD40/YVTN_repeat-like_dom_sf"/>
</dbReference>
<reference evidence="6 7" key="1">
    <citation type="submission" date="2015-01" db="EMBL/GenBank/DDBJ databases">
        <title>Evolution of Trichinella species and genotypes.</title>
        <authorList>
            <person name="Korhonen P.K."/>
            <person name="Edoardo P."/>
            <person name="Giuseppe L.R."/>
            <person name="Gasser R.B."/>
        </authorList>
    </citation>
    <scope>NUCLEOTIDE SEQUENCE [LARGE SCALE GENOMIC DNA]</scope>
    <source>
        <strain evidence="6">ISS13</strain>
    </source>
</reference>
<name>A0A0V1DXP1_TRIPS</name>
<dbReference type="GO" id="GO:0016973">
    <property type="term" value="P:poly(A)+ mRNA export from nucleus"/>
    <property type="evidence" value="ECO:0007669"/>
    <property type="project" value="TreeGrafter"/>
</dbReference>
<dbReference type="PANTHER" id="PTHR13405">
    <property type="entry name" value="NUCLEAR PORE COMPLEX PROTEIN NUP133"/>
    <property type="match status" value="1"/>
</dbReference>
<evidence type="ECO:0000256" key="2">
    <source>
        <dbReference type="ARBA" id="ARBA00005569"/>
    </source>
</evidence>
<feature type="region of interest" description="Disordered" evidence="5">
    <location>
        <begin position="1079"/>
        <end position="1102"/>
    </location>
</feature>
<dbReference type="SUPFAM" id="SSF117289">
    <property type="entry name" value="Nucleoporin domain"/>
    <property type="match status" value="1"/>
</dbReference>
<comment type="similarity">
    <text evidence="2">Belongs to the nucleoporin Nup133 family.</text>
</comment>
<dbReference type="Gene3D" id="1.20.58.1380">
    <property type="match status" value="1"/>
</dbReference>
<feature type="compositionally biased region" description="Low complexity" evidence="5">
    <location>
        <begin position="1079"/>
        <end position="1098"/>
    </location>
</feature>
<keyword evidence="4" id="KW-0539">Nucleus</keyword>
<dbReference type="AlphaFoldDB" id="A0A0V1DXP1"/>
<evidence type="ECO:0000313" key="7">
    <source>
        <dbReference type="Proteomes" id="UP000054632"/>
    </source>
</evidence>
<dbReference type="GO" id="GO:0006606">
    <property type="term" value="P:protein import into nucleus"/>
    <property type="evidence" value="ECO:0007669"/>
    <property type="project" value="TreeGrafter"/>
</dbReference>
<dbReference type="Gene3D" id="2.130.10.10">
    <property type="entry name" value="YVTN repeat-like/Quinoprotein amine dehydrogenase"/>
    <property type="match status" value="1"/>
</dbReference>
<gene>
    <name evidence="6" type="primary">NUP133</name>
    <name evidence="6" type="ORF">T4A_12925</name>
</gene>
<dbReference type="InterPro" id="IPR037624">
    <property type="entry name" value="Nup133-like"/>
</dbReference>
<accession>A0A0V1DXP1</accession>
<comment type="subcellular location">
    <subcellularLocation>
        <location evidence="1">Nucleus</location>
    </subcellularLocation>
</comment>
<dbReference type="Proteomes" id="UP000054632">
    <property type="component" value="Unassembled WGS sequence"/>
</dbReference>
<evidence type="ECO:0000256" key="5">
    <source>
        <dbReference type="SAM" id="MobiDB-lite"/>
    </source>
</evidence>
<organism evidence="6 7">
    <name type="scientific">Trichinella pseudospiralis</name>
    <name type="common">Parasitic roundworm</name>
    <dbReference type="NCBI Taxonomy" id="6337"/>
    <lineage>
        <taxon>Eukaryota</taxon>
        <taxon>Metazoa</taxon>
        <taxon>Ecdysozoa</taxon>
        <taxon>Nematoda</taxon>
        <taxon>Enoplea</taxon>
        <taxon>Dorylaimia</taxon>
        <taxon>Trichinellida</taxon>
        <taxon>Trichinellidae</taxon>
        <taxon>Trichinella</taxon>
    </lineage>
</organism>
<dbReference type="GO" id="GO:0017056">
    <property type="term" value="F:structural constituent of nuclear pore"/>
    <property type="evidence" value="ECO:0007669"/>
    <property type="project" value="InterPro"/>
</dbReference>
<keyword evidence="3" id="KW-0813">Transport</keyword>